<dbReference type="PANTHER" id="PTHR43289">
    <property type="entry name" value="MITOGEN-ACTIVATED PROTEIN KINASE KINASE KINASE 20-RELATED"/>
    <property type="match status" value="1"/>
</dbReference>
<evidence type="ECO:0000259" key="8">
    <source>
        <dbReference type="PROSITE" id="PS50011"/>
    </source>
</evidence>
<evidence type="ECO:0000256" key="7">
    <source>
        <dbReference type="SAM" id="Phobius"/>
    </source>
</evidence>
<organism evidence="9 10">
    <name type="scientific">Blastopirellula marina</name>
    <dbReference type="NCBI Taxonomy" id="124"/>
    <lineage>
        <taxon>Bacteria</taxon>
        <taxon>Pseudomonadati</taxon>
        <taxon>Planctomycetota</taxon>
        <taxon>Planctomycetia</taxon>
        <taxon>Pirellulales</taxon>
        <taxon>Pirellulaceae</taxon>
        <taxon>Blastopirellula</taxon>
    </lineage>
</organism>
<dbReference type="AlphaFoldDB" id="A0A2S8G5X3"/>
<evidence type="ECO:0000313" key="9">
    <source>
        <dbReference type="EMBL" id="PQO39700.1"/>
    </source>
</evidence>
<dbReference type="InterPro" id="IPR000719">
    <property type="entry name" value="Prot_kinase_dom"/>
</dbReference>
<protein>
    <recommendedName>
        <fullName evidence="8">Protein kinase domain-containing protein</fullName>
    </recommendedName>
</protein>
<feature type="domain" description="Protein kinase" evidence="8">
    <location>
        <begin position="30"/>
        <end position="290"/>
    </location>
</feature>
<evidence type="ECO:0000256" key="2">
    <source>
        <dbReference type="ARBA" id="ARBA00022741"/>
    </source>
</evidence>
<evidence type="ECO:0000256" key="3">
    <source>
        <dbReference type="ARBA" id="ARBA00022777"/>
    </source>
</evidence>
<evidence type="ECO:0000256" key="4">
    <source>
        <dbReference type="ARBA" id="ARBA00022840"/>
    </source>
</evidence>
<dbReference type="Gene3D" id="3.30.200.20">
    <property type="entry name" value="Phosphorylase Kinase, domain 1"/>
    <property type="match status" value="1"/>
</dbReference>
<sequence length="625" mass="69795">MKRIERFFSFPATPRDENGCLMTEKKMGPYRLEATIGSGGMGTVYRGIDERTGDKAAIKVLPSGMSHNEGLRERFQREIETLLQLRHPNIVRLYGFGEEEGELFYAMELVDGKSLAEVIVKKPIKNWRTAVKYSLEIAYGLRQAHDMGIVHRDIKPANILVTKSNKIKILDFGIARLFGATGVTMAGGIVGTADYMAPEQAFGEGVTPKADLYSLGAVLYAMLARQPPFRGSTVTEILDKLRYSDPIPIDRLVETIPNDLAQLVTQLLEKNPDQRVPTARVLCRRLEALLETPEDTDFEMNMADYSTRVPSSPADEYQLKSNEDDAPTLDPEVRQMAEAPTMNLTGDGKSGASAPGSVRGKTEAPATIVTNRPDDKDSPKTRFTTVAEQRKKTTEEEQRREKSSAWINYLQIGGLLLALGVVVAVMMIAPRKPDADMLYHTIETSVKDGNLGAVDAQMDDFLDRFPDDSRSSYVAELKEELNLRRRERQYQMTAMLGNSQQKLLPAEQLYLEALKTYDTDPYATRRRLQGILMTYGPADGQTGDLGRCLTLAERRLKQLNGVLVAQTNQQAASIRERLDQAKRLAPDDPERARQIYRGVLLLLEDRTWGSNLAAEAESGLESLRR</sequence>
<dbReference type="PROSITE" id="PS50011">
    <property type="entry name" value="PROTEIN_KINASE_DOM"/>
    <property type="match status" value="1"/>
</dbReference>
<feature type="compositionally biased region" description="Basic and acidic residues" evidence="6">
    <location>
        <begin position="388"/>
        <end position="403"/>
    </location>
</feature>
<gene>
    <name evidence="9" type="ORF">C5Y83_02845</name>
</gene>
<keyword evidence="3" id="KW-0418">Kinase</keyword>
<dbReference type="InterPro" id="IPR008271">
    <property type="entry name" value="Ser/Thr_kinase_AS"/>
</dbReference>
<dbReference type="InterPro" id="IPR011009">
    <property type="entry name" value="Kinase-like_dom_sf"/>
</dbReference>
<dbReference type="Proteomes" id="UP000238322">
    <property type="component" value="Unassembled WGS sequence"/>
</dbReference>
<accession>A0A2S8G5X3</accession>
<dbReference type="EMBL" id="PUHY01000004">
    <property type="protein sequence ID" value="PQO39700.1"/>
    <property type="molecule type" value="Genomic_DNA"/>
</dbReference>
<keyword evidence="7" id="KW-1133">Transmembrane helix</keyword>
<keyword evidence="7" id="KW-0812">Transmembrane</keyword>
<comment type="caution">
    <text evidence="9">The sequence shown here is derived from an EMBL/GenBank/DDBJ whole genome shotgun (WGS) entry which is preliminary data.</text>
</comment>
<dbReference type="CDD" id="cd14014">
    <property type="entry name" value="STKc_PknB_like"/>
    <property type="match status" value="1"/>
</dbReference>
<dbReference type="Gene3D" id="1.10.510.10">
    <property type="entry name" value="Transferase(Phosphotransferase) domain 1"/>
    <property type="match status" value="1"/>
</dbReference>
<dbReference type="GO" id="GO:0005524">
    <property type="term" value="F:ATP binding"/>
    <property type="evidence" value="ECO:0007669"/>
    <property type="project" value="UniProtKB-UniRule"/>
</dbReference>
<dbReference type="SUPFAM" id="SSF56112">
    <property type="entry name" value="Protein kinase-like (PK-like)"/>
    <property type="match status" value="1"/>
</dbReference>
<name>A0A2S8G5X3_9BACT</name>
<keyword evidence="4 5" id="KW-0067">ATP-binding</keyword>
<dbReference type="PANTHER" id="PTHR43289:SF6">
    <property type="entry name" value="SERINE_THREONINE-PROTEIN KINASE NEKL-3"/>
    <property type="match status" value="1"/>
</dbReference>
<evidence type="ECO:0000256" key="1">
    <source>
        <dbReference type="ARBA" id="ARBA00022679"/>
    </source>
</evidence>
<feature type="transmembrane region" description="Helical" evidence="7">
    <location>
        <begin position="406"/>
        <end position="429"/>
    </location>
</feature>
<keyword evidence="2 5" id="KW-0547">Nucleotide-binding</keyword>
<evidence type="ECO:0000256" key="6">
    <source>
        <dbReference type="SAM" id="MobiDB-lite"/>
    </source>
</evidence>
<dbReference type="PROSITE" id="PS00108">
    <property type="entry name" value="PROTEIN_KINASE_ST"/>
    <property type="match status" value="1"/>
</dbReference>
<keyword evidence="7" id="KW-0472">Membrane</keyword>
<evidence type="ECO:0000313" key="10">
    <source>
        <dbReference type="Proteomes" id="UP000238322"/>
    </source>
</evidence>
<dbReference type="InterPro" id="IPR017441">
    <property type="entry name" value="Protein_kinase_ATP_BS"/>
</dbReference>
<feature type="region of interest" description="Disordered" evidence="6">
    <location>
        <begin position="306"/>
        <end position="403"/>
    </location>
</feature>
<proteinExistence type="predicted"/>
<feature type="binding site" evidence="5">
    <location>
        <position position="59"/>
    </location>
    <ligand>
        <name>ATP</name>
        <dbReference type="ChEBI" id="CHEBI:30616"/>
    </ligand>
</feature>
<keyword evidence="1" id="KW-0808">Transferase</keyword>
<reference evidence="9 10" key="1">
    <citation type="submission" date="2018-02" db="EMBL/GenBank/DDBJ databases">
        <title>Comparative genomes isolates from brazilian mangrove.</title>
        <authorList>
            <person name="Araujo J.E."/>
            <person name="Taketani R.G."/>
            <person name="Silva M.C.P."/>
            <person name="Loureco M.V."/>
            <person name="Andreote F.D."/>
        </authorList>
    </citation>
    <scope>NUCLEOTIDE SEQUENCE [LARGE SCALE GENOMIC DNA]</scope>
    <source>
        <strain evidence="9 10">Hex-1 MGV</strain>
    </source>
</reference>
<dbReference type="PROSITE" id="PS00107">
    <property type="entry name" value="PROTEIN_KINASE_ATP"/>
    <property type="match status" value="1"/>
</dbReference>
<dbReference type="GO" id="GO:0004674">
    <property type="term" value="F:protein serine/threonine kinase activity"/>
    <property type="evidence" value="ECO:0007669"/>
    <property type="project" value="TreeGrafter"/>
</dbReference>
<dbReference type="SMART" id="SM00220">
    <property type="entry name" value="S_TKc"/>
    <property type="match status" value="1"/>
</dbReference>
<evidence type="ECO:0000256" key="5">
    <source>
        <dbReference type="PROSITE-ProRule" id="PRU10141"/>
    </source>
</evidence>
<dbReference type="Pfam" id="PF00069">
    <property type="entry name" value="Pkinase"/>
    <property type="match status" value="1"/>
</dbReference>